<name>A0AA40KVP5_9HYME</name>
<protein>
    <submittedName>
        <fullName evidence="1">Uncharacterized protein</fullName>
    </submittedName>
</protein>
<reference evidence="1" key="1">
    <citation type="submission" date="2021-10" db="EMBL/GenBank/DDBJ databases">
        <title>Melipona bicolor Genome sequencing and assembly.</title>
        <authorList>
            <person name="Araujo N.S."/>
            <person name="Arias M.C."/>
        </authorList>
    </citation>
    <scope>NUCLEOTIDE SEQUENCE</scope>
    <source>
        <strain evidence="1">USP_2M_L1-L4_2017</strain>
        <tissue evidence="1">Whole body</tissue>
    </source>
</reference>
<dbReference type="AlphaFoldDB" id="A0AA40KVP5"/>
<dbReference type="EMBL" id="JAHYIQ010000002">
    <property type="protein sequence ID" value="KAK1134626.1"/>
    <property type="molecule type" value="Genomic_DNA"/>
</dbReference>
<keyword evidence="2" id="KW-1185">Reference proteome</keyword>
<organism evidence="1 2">
    <name type="scientific">Melipona bicolor</name>
    <dbReference type="NCBI Taxonomy" id="60889"/>
    <lineage>
        <taxon>Eukaryota</taxon>
        <taxon>Metazoa</taxon>
        <taxon>Ecdysozoa</taxon>
        <taxon>Arthropoda</taxon>
        <taxon>Hexapoda</taxon>
        <taxon>Insecta</taxon>
        <taxon>Pterygota</taxon>
        <taxon>Neoptera</taxon>
        <taxon>Endopterygota</taxon>
        <taxon>Hymenoptera</taxon>
        <taxon>Apocrita</taxon>
        <taxon>Aculeata</taxon>
        <taxon>Apoidea</taxon>
        <taxon>Anthophila</taxon>
        <taxon>Apidae</taxon>
        <taxon>Melipona</taxon>
    </lineage>
</organism>
<accession>A0AA40KVP5</accession>
<sequence>MMKKEKPMMSVTAIIQGTQAQHWSRGNTFLQLDSTMQSSKVNGSSCVRTWNSKQFCLEAFPTICTNGKERFYSLSHQTRTIYRIRESLAYADFTRIIRPGK</sequence>
<evidence type="ECO:0000313" key="2">
    <source>
        <dbReference type="Proteomes" id="UP001177670"/>
    </source>
</evidence>
<gene>
    <name evidence="1" type="ORF">K0M31_007408</name>
</gene>
<evidence type="ECO:0000313" key="1">
    <source>
        <dbReference type="EMBL" id="KAK1134626.1"/>
    </source>
</evidence>
<dbReference type="Proteomes" id="UP001177670">
    <property type="component" value="Unassembled WGS sequence"/>
</dbReference>
<comment type="caution">
    <text evidence="1">The sequence shown here is derived from an EMBL/GenBank/DDBJ whole genome shotgun (WGS) entry which is preliminary data.</text>
</comment>
<proteinExistence type="predicted"/>